<keyword evidence="2" id="KW-0614">Plasmid</keyword>
<organism evidence="2 3">
    <name type="scientific">Novosphingobium resinovorum</name>
    <dbReference type="NCBI Taxonomy" id="158500"/>
    <lineage>
        <taxon>Bacteria</taxon>
        <taxon>Pseudomonadati</taxon>
        <taxon>Pseudomonadota</taxon>
        <taxon>Alphaproteobacteria</taxon>
        <taxon>Sphingomonadales</taxon>
        <taxon>Sphingomonadaceae</taxon>
        <taxon>Novosphingobium</taxon>
    </lineage>
</organism>
<dbReference type="Proteomes" id="UP000094626">
    <property type="component" value="Plasmid pSA1"/>
</dbReference>
<dbReference type="Gene3D" id="3.40.50.11010">
    <property type="match status" value="1"/>
</dbReference>
<dbReference type="EMBL" id="CP017076">
    <property type="protein sequence ID" value="AOR80037.1"/>
    <property type="molecule type" value="Genomic_DNA"/>
</dbReference>
<feature type="domain" description="Glycosyltransferase subfamily 4-like N-terminal" evidence="1">
    <location>
        <begin position="75"/>
        <end position="180"/>
    </location>
</feature>
<evidence type="ECO:0000259" key="1">
    <source>
        <dbReference type="Pfam" id="PF13579"/>
    </source>
</evidence>
<dbReference type="RefSeq" id="WP_069709565.1">
    <property type="nucleotide sequence ID" value="NZ_CP017076.1"/>
</dbReference>
<evidence type="ECO:0000313" key="2">
    <source>
        <dbReference type="EMBL" id="AOR80037.1"/>
    </source>
</evidence>
<gene>
    <name evidence="2" type="ORF">BES08_19645</name>
</gene>
<geneLocation type="plasmid" evidence="2 3">
    <name>pSA1</name>
</geneLocation>
<dbReference type="InterPro" id="IPR028098">
    <property type="entry name" value="Glyco_trans_4-like_N"/>
</dbReference>
<proteinExistence type="predicted"/>
<keyword evidence="3" id="KW-1185">Reference proteome</keyword>
<accession>A0A1D8AD32</accession>
<protein>
    <recommendedName>
        <fullName evidence="1">Glycosyltransferase subfamily 4-like N-terminal domain-containing protein</fullName>
    </recommendedName>
</protein>
<name>A0A1D8AD32_9SPHN</name>
<sequence>MELDQTVRASVAYLVHDMDDTAVHRRVDLLLGEGLAVALGGFRRRASVMDTDIAHRVLDLRRTVDLGRTMDARLMQRAAAVARHLLDPAAVRELCYGASVIVARNLEMLVLAWRVRRREQRLVYECLDIHRLMLGGGWKSRMLRWLERWLLARTDLVIVSSPAFADRYFSKRQRRSEGVILVENKVSRSRSSVPPSPRSSSDAPIVIGWFGMLRCRRTFTHLAQLAQRARGRVEVVIAGIASPAEFPDFEAEVSKIPRMRYLGAYRPEDLADLYTGVDFVWAIDYFEEGMNSEWLLPNRLYEGLAHGAIPIALKSVETGRWLARRDVGLLLDDADSELPDRLLGLTADERWRMQLAIAALPDGALHQALSERRAIAEAILGRVRA</sequence>
<evidence type="ECO:0000313" key="3">
    <source>
        <dbReference type="Proteomes" id="UP000094626"/>
    </source>
</evidence>
<dbReference type="SUPFAM" id="SSF53756">
    <property type="entry name" value="UDP-Glycosyltransferase/glycogen phosphorylase"/>
    <property type="match status" value="1"/>
</dbReference>
<dbReference type="Gene3D" id="3.40.50.2000">
    <property type="entry name" value="Glycogen Phosphorylase B"/>
    <property type="match status" value="1"/>
</dbReference>
<reference evidence="3" key="1">
    <citation type="journal article" date="2017" name="J. Biotechnol.">
        <title>Complete genome sequence of Novosphingobium resinovorum SA1, a versatile xenobiotic-degrading bacterium capable of utilizing sulfanilic acid.</title>
        <authorList>
            <person name="Hegedus B."/>
            <person name="Kos P.B."/>
            <person name="Balint B."/>
            <person name="Maroti G."/>
            <person name="Gan H.M."/>
            <person name="Perei K."/>
            <person name="Rakhely G."/>
        </authorList>
    </citation>
    <scope>NUCLEOTIDE SEQUENCE [LARGE SCALE GENOMIC DNA]</scope>
    <source>
        <strain evidence="3">SA1</strain>
    </source>
</reference>
<dbReference type="Pfam" id="PF13579">
    <property type="entry name" value="Glyco_trans_4_4"/>
    <property type="match status" value="1"/>
</dbReference>
<dbReference type="AlphaFoldDB" id="A0A1D8AD32"/>
<dbReference type="KEGG" id="nre:BES08_19645"/>
<dbReference type="GO" id="GO:0016757">
    <property type="term" value="F:glycosyltransferase activity"/>
    <property type="evidence" value="ECO:0007669"/>
    <property type="project" value="UniProtKB-ARBA"/>
</dbReference>